<dbReference type="AlphaFoldDB" id="A0A4V2ML59"/>
<dbReference type="InterPro" id="IPR019734">
    <property type="entry name" value="TPR_rpt"/>
</dbReference>
<dbReference type="EMBL" id="SJSL01000002">
    <property type="protein sequence ID" value="TCD00857.1"/>
    <property type="molecule type" value="Genomic_DNA"/>
</dbReference>
<organism evidence="1 2">
    <name type="scientific">Pedobacter psychroterrae</name>
    <dbReference type="NCBI Taxonomy" id="2530453"/>
    <lineage>
        <taxon>Bacteria</taxon>
        <taxon>Pseudomonadati</taxon>
        <taxon>Bacteroidota</taxon>
        <taxon>Sphingobacteriia</taxon>
        <taxon>Sphingobacteriales</taxon>
        <taxon>Sphingobacteriaceae</taxon>
        <taxon>Pedobacter</taxon>
    </lineage>
</organism>
<reference evidence="1 2" key="1">
    <citation type="submission" date="2019-02" db="EMBL/GenBank/DDBJ databases">
        <title>Pedobacter sp. RP-1-14 sp. nov., isolated from Arctic soil.</title>
        <authorList>
            <person name="Dahal R.H."/>
        </authorList>
    </citation>
    <scope>NUCLEOTIDE SEQUENCE [LARGE SCALE GENOMIC DNA]</scope>
    <source>
        <strain evidence="1 2">RP-1-14</strain>
    </source>
</reference>
<accession>A0A4V2ML59</accession>
<comment type="caution">
    <text evidence="1">The sequence shown here is derived from an EMBL/GenBank/DDBJ whole genome shotgun (WGS) entry which is preliminary data.</text>
</comment>
<dbReference type="Pfam" id="PF13181">
    <property type="entry name" value="TPR_8"/>
    <property type="match status" value="2"/>
</dbReference>
<dbReference type="Gene3D" id="1.25.40.10">
    <property type="entry name" value="Tetratricopeptide repeat domain"/>
    <property type="match status" value="3"/>
</dbReference>
<dbReference type="RefSeq" id="WP_131595383.1">
    <property type="nucleotide sequence ID" value="NZ_SJSL01000002.1"/>
</dbReference>
<dbReference type="SUPFAM" id="SSF48452">
    <property type="entry name" value="TPR-like"/>
    <property type="match status" value="2"/>
</dbReference>
<proteinExistence type="predicted"/>
<protein>
    <submittedName>
        <fullName evidence="1">Tetratricopeptide repeat protein</fullName>
    </submittedName>
</protein>
<dbReference type="Proteomes" id="UP000293347">
    <property type="component" value="Unassembled WGS sequence"/>
</dbReference>
<keyword evidence="2" id="KW-1185">Reference proteome</keyword>
<dbReference type="PANTHER" id="PTHR12558:SF13">
    <property type="entry name" value="CELL DIVISION CYCLE PROTEIN 27 HOMOLOG"/>
    <property type="match status" value="1"/>
</dbReference>
<evidence type="ECO:0000313" key="2">
    <source>
        <dbReference type="Proteomes" id="UP000293347"/>
    </source>
</evidence>
<dbReference type="InterPro" id="IPR011990">
    <property type="entry name" value="TPR-like_helical_dom_sf"/>
</dbReference>
<dbReference type="SMART" id="SM00028">
    <property type="entry name" value="TPR"/>
    <property type="match status" value="5"/>
</dbReference>
<gene>
    <name evidence="1" type="ORF">EZ437_08755</name>
</gene>
<evidence type="ECO:0000313" key="1">
    <source>
        <dbReference type="EMBL" id="TCD00857.1"/>
    </source>
</evidence>
<name>A0A4V2ML59_9SPHI</name>
<dbReference type="PANTHER" id="PTHR12558">
    <property type="entry name" value="CELL DIVISION CYCLE 16,23,27"/>
    <property type="match status" value="1"/>
</dbReference>
<dbReference type="Pfam" id="PF13429">
    <property type="entry name" value="TPR_15"/>
    <property type="match status" value="1"/>
</dbReference>
<dbReference type="OrthoDB" id="1221582at2"/>
<sequence>MRNLRFLLLIICFYNQAIGQSANTLDNEKLLELYQTQRYAEAAQYLESTYQPDTNDPKELSQLAYVYKMAGKLPEAEKNYLKLLELDSAQITTLFNLAEINNRRGNNEAAKKYYLEILKADSTNFNVYKQLAALSKEELDINKIKYLRKANELNTTDADVAFDLAELYFKMNFFDKANSVLAPALAADSANLQLLKMKMPISIATKKYNEAIETGQKLLNYGDSSAFVLNNLGKSYYLTLDYQNALKSFLMVRQKSGEGEALYFNIARSYRGVKDYNNAAIYLQKTIKEAVSPSTASYYGLLGDSFENVNKNEEANKSYKKGLDFENDGSLLYNIALVYETKLNDKKNAINYYEQYLKTIDKDKQPKLIKFINTRIEELKR</sequence>